<dbReference type="eggNOG" id="ENOG502RTDE">
    <property type="taxonomic scope" value="Eukaryota"/>
</dbReference>
<proteinExistence type="predicted"/>
<keyword evidence="2" id="KW-1185">Reference proteome</keyword>
<sequence length="104" mass="11618">MVWLHPRSSLSLARQKADLRSRARKGRPHYETACGAMTATMIFSQEVQISPEDRASRRAVEIAVTRGVNEPSSQPSYRVLFCLPKDKHNTRGFGRKVYGVAASS</sequence>
<dbReference type="OrthoDB" id="498125at2759"/>
<dbReference type="HOGENOM" id="CLU_2251743_0_0_1"/>
<protein>
    <submittedName>
        <fullName evidence="1">Uncharacterized protein</fullName>
    </submittedName>
</protein>
<dbReference type="RefSeq" id="XP_016763235.1">
    <property type="nucleotide sequence ID" value="XM_016904071.1"/>
</dbReference>
<accession>M3DB86</accession>
<dbReference type="AlphaFoldDB" id="M3DB86"/>
<organism evidence="1 2">
    <name type="scientific">Sphaerulina musiva (strain SO2202)</name>
    <name type="common">Poplar stem canker fungus</name>
    <name type="synonym">Septoria musiva</name>
    <dbReference type="NCBI Taxonomy" id="692275"/>
    <lineage>
        <taxon>Eukaryota</taxon>
        <taxon>Fungi</taxon>
        <taxon>Dikarya</taxon>
        <taxon>Ascomycota</taxon>
        <taxon>Pezizomycotina</taxon>
        <taxon>Dothideomycetes</taxon>
        <taxon>Dothideomycetidae</taxon>
        <taxon>Mycosphaerellales</taxon>
        <taxon>Mycosphaerellaceae</taxon>
        <taxon>Sphaerulina</taxon>
    </lineage>
</organism>
<gene>
    <name evidence="1" type="ORF">SEPMUDRAFT_147079</name>
</gene>
<dbReference type="STRING" id="692275.M3DB86"/>
<evidence type="ECO:0000313" key="1">
    <source>
        <dbReference type="EMBL" id="EMF15114.1"/>
    </source>
</evidence>
<dbReference type="Proteomes" id="UP000016931">
    <property type="component" value="Unassembled WGS sequence"/>
</dbReference>
<name>M3DB86_SPHMS</name>
<dbReference type="EMBL" id="KB456261">
    <property type="protein sequence ID" value="EMF15114.1"/>
    <property type="molecule type" value="Genomic_DNA"/>
</dbReference>
<dbReference type="GeneID" id="27901208"/>
<evidence type="ECO:0000313" key="2">
    <source>
        <dbReference type="Proteomes" id="UP000016931"/>
    </source>
</evidence>
<reference evidence="1 2" key="1">
    <citation type="journal article" date="2012" name="PLoS Pathog.">
        <title>Diverse lifestyles and strategies of plant pathogenesis encoded in the genomes of eighteen Dothideomycetes fungi.</title>
        <authorList>
            <person name="Ohm R.A."/>
            <person name="Feau N."/>
            <person name="Henrissat B."/>
            <person name="Schoch C.L."/>
            <person name="Horwitz B.A."/>
            <person name="Barry K.W."/>
            <person name="Condon B.J."/>
            <person name="Copeland A.C."/>
            <person name="Dhillon B."/>
            <person name="Glaser F."/>
            <person name="Hesse C.N."/>
            <person name="Kosti I."/>
            <person name="LaButti K."/>
            <person name="Lindquist E.A."/>
            <person name="Lucas S."/>
            <person name="Salamov A.A."/>
            <person name="Bradshaw R.E."/>
            <person name="Ciuffetti L."/>
            <person name="Hamelin R.C."/>
            <person name="Kema G.H.J."/>
            <person name="Lawrence C."/>
            <person name="Scott J.A."/>
            <person name="Spatafora J.W."/>
            <person name="Turgeon B.G."/>
            <person name="de Wit P.J.G.M."/>
            <person name="Zhong S."/>
            <person name="Goodwin S.B."/>
            <person name="Grigoriev I.V."/>
        </authorList>
    </citation>
    <scope>NUCLEOTIDE SEQUENCE [LARGE SCALE GENOMIC DNA]</scope>
    <source>
        <strain evidence="1 2">SO2202</strain>
    </source>
</reference>